<feature type="compositionally biased region" description="Basic residues" evidence="1">
    <location>
        <begin position="381"/>
        <end position="400"/>
    </location>
</feature>
<accession>A0A9W4XXA5</accession>
<feature type="region of interest" description="Disordered" evidence="1">
    <location>
        <begin position="663"/>
        <end position="688"/>
    </location>
</feature>
<feature type="compositionally biased region" description="Basic and acidic residues" evidence="1">
    <location>
        <begin position="401"/>
        <end position="411"/>
    </location>
</feature>
<dbReference type="Proteomes" id="UP001152607">
    <property type="component" value="Unassembled WGS sequence"/>
</dbReference>
<comment type="caution">
    <text evidence="2">The sequence shown here is derived from an EMBL/GenBank/DDBJ whole genome shotgun (WGS) entry which is preliminary data.</text>
</comment>
<evidence type="ECO:0000313" key="2">
    <source>
        <dbReference type="EMBL" id="CAI6337387.1"/>
    </source>
</evidence>
<name>A0A9W4XXA5_9PLEO</name>
<evidence type="ECO:0000313" key="3">
    <source>
        <dbReference type="Proteomes" id="UP001152607"/>
    </source>
</evidence>
<feature type="region of interest" description="Disordered" evidence="1">
    <location>
        <begin position="356"/>
        <end position="432"/>
    </location>
</feature>
<feature type="compositionally biased region" description="Acidic residues" evidence="1">
    <location>
        <begin position="726"/>
        <end position="743"/>
    </location>
</feature>
<feature type="region of interest" description="Disordered" evidence="1">
    <location>
        <begin position="446"/>
        <end position="474"/>
    </location>
</feature>
<protein>
    <submittedName>
        <fullName evidence="2">Uncharacterized protein</fullName>
    </submittedName>
</protein>
<dbReference type="AlphaFoldDB" id="A0A9W4XXA5"/>
<feature type="compositionally biased region" description="Polar residues" evidence="1">
    <location>
        <begin position="450"/>
        <end position="463"/>
    </location>
</feature>
<reference evidence="2" key="1">
    <citation type="submission" date="2023-01" db="EMBL/GenBank/DDBJ databases">
        <authorList>
            <person name="Van Ghelder C."/>
            <person name="Rancurel C."/>
        </authorList>
    </citation>
    <scope>NUCLEOTIDE SEQUENCE</scope>
    <source>
        <strain evidence="2">CNCM I-4278</strain>
    </source>
</reference>
<organism evidence="2 3">
    <name type="scientific">Periconia digitata</name>
    <dbReference type="NCBI Taxonomy" id="1303443"/>
    <lineage>
        <taxon>Eukaryota</taxon>
        <taxon>Fungi</taxon>
        <taxon>Dikarya</taxon>
        <taxon>Ascomycota</taxon>
        <taxon>Pezizomycotina</taxon>
        <taxon>Dothideomycetes</taxon>
        <taxon>Pleosporomycetidae</taxon>
        <taxon>Pleosporales</taxon>
        <taxon>Massarineae</taxon>
        <taxon>Periconiaceae</taxon>
        <taxon>Periconia</taxon>
    </lineage>
</organism>
<feature type="compositionally biased region" description="Basic and acidic residues" evidence="1">
    <location>
        <begin position="356"/>
        <end position="380"/>
    </location>
</feature>
<evidence type="ECO:0000256" key="1">
    <source>
        <dbReference type="SAM" id="MobiDB-lite"/>
    </source>
</evidence>
<dbReference type="EMBL" id="CAOQHR010000007">
    <property type="protein sequence ID" value="CAI6337387.1"/>
    <property type="molecule type" value="Genomic_DNA"/>
</dbReference>
<gene>
    <name evidence="2" type="ORF">PDIGIT_LOCUS10499</name>
</gene>
<keyword evidence="3" id="KW-1185">Reference proteome</keyword>
<dbReference type="OrthoDB" id="3801350at2759"/>
<feature type="compositionally biased region" description="Gly residues" evidence="1">
    <location>
        <begin position="671"/>
        <end position="684"/>
    </location>
</feature>
<feature type="region of interest" description="Disordered" evidence="1">
    <location>
        <begin position="265"/>
        <end position="296"/>
    </location>
</feature>
<sequence>MKLLSKKAPTIIELNVPGNNAVRISLGGSPPFRPTNNSTLHHNFAQEYNPTGSPTFLQEHLDFPSYPSPYDHLPSSMRDQAFDMARKPRPYLPSSHPKMMRLARQNMGFGPQQYIDPTGGGMPGMDRFRSFGAGPIGSELGNIPEYDEDDVGSSLIAAMGGGRGGGGGNGDMSYNYRFPNYGFGPNGGGLGGAGLGAMPSRNMPHFQSPSSRMQRATPYRPQGLHEIPMGAYTAVPDIADIGGAGAGAGPHDTQHAGPRRTGSTIISEVAPPSLPPVSRGINRTQPPHKKAGPSGNEWIEGANPFLDACVCTTNCTCRKGQRVLYRAQAQDGGGQQGFGEIRYVLRDSIGKDCGDHSGCVSKEDVKRREEGRRKEKDKAKKEKKKKKGKRKKRKSRGRRDKYRDGTEDGERSGGWSQSSEDGSDSDDDSEDETLKTLKKVQRQLGELKLQSRNHATTSCASGSQQHHQQRQYHQQNFQPFQQLHPNQQIQSRPVFPTSYIPQGNGIPLPVNTTNNPYTTSIPMAPQNPNIPTMMTNRPYPQQSYQPPNPLRTTNPNYPSFIPSINEDLYDEDVLNNGSVSLSHVPQNINIMNTTTRDPANAATLHSLHGNRQLPNRRGPAGGAMFPAPTRRLRGRAPHGRRAFPGGVGGAEFLDRGILPRGFNLRERGRGRGGPLRGGGGGGGMMRPRRHPVEFEEDIDGVEFDHFNNANGRRGGDRDFPLGDMMEHEEEEERMWGEDDDDGE</sequence>
<proteinExistence type="predicted"/>
<feature type="compositionally biased region" description="Acidic residues" evidence="1">
    <location>
        <begin position="421"/>
        <end position="431"/>
    </location>
</feature>
<feature type="region of interest" description="Disordered" evidence="1">
    <location>
        <begin position="705"/>
        <end position="743"/>
    </location>
</feature>